<dbReference type="AlphaFoldDB" id="A0A0B7B389"/>
<proteinExistence type="predicted"/>
<dbReference type="EMBL" id="HACG01039906">
    <property type="protein sequence ID" value="CEK86771.1"/>
    <property type="molecule type" value="Transcribed_RNA"/>
</dbReference>
<reference evidence="1" key="1">
    <citation type="submission" date="2014-12" db="EMBL/GenBank/DDBJ databases">
        <title>Insight into the proteome of Arion vulgaris.</title>
        <authorList>
            <person name="Aradska J."/>
            <person name="Bulat T."/>
            <person name="Smidak R."/>
            <person name="Sarate P."/>
            <person name="Gangsoo J."/>
            <person name="Sialana F."/>
            <person name="Bilban M."/>
            <person name="Lubec G."/>
        </authorList>
    </citation>
    <scope>NUCLEOTIDE SEQUENCE</scope>
    <source>
        <tissue evidence="1">Skin</tissue>
    </source>
</reference>
<protein>
    <submittedName>
        <fullName evidence="1">Uncharacterized protein</fullName>
    </submittedName>
</protein>
<evidence type="ECO:0000313" key="1">
    <source>
        <dbReference type="EMBL" id="CEK86771.1"/>
    </source>
</evidence>
<name>A0A0B7B389_9EUPU</name>
<accession>A0A0B7B389</accession>
<gene>
    <name evidence="1" type="primary">ORF155630</name>
</gene>
<sequence length="142" mass="16877">MKQLVVRYTRISGHKHLCRSVISRFEYLAQLYLRVSWTQKRVKMIYLVELKVKKNFLMLRIRKRKFKYFGHMKRHDVLWGGVTIMEGSIPAKGRGGRPWRGWVQDVIDSLNMSAAEAEHLPYGREKFRWTAMVANFCSEKTI</sequence>
<organism evidence="1">
    <name type="scientific">Arion vulgaris</name>
    <dbReference type="NCBI Taxonomy" id="1028688"/>
    <lineage>
        <taxon>Eukaryota</taxon>
        <taxon>Metazoa</taxon>
        <taxon>Spiralia</taxon>
        <taxon>Lophotrochozoa</taxon>
        <taxon>Mollusca</taxon>
        <taxon>Gastropoda</taxon>
        <taxon>Heterobranchia</taxon>
        <taxon>Euthyneura</taxon>
        <taxon>Panpulmonata</taxon>
        <taxon>Eupulmonata</taxon>
        <taxon>Stylommatophora</taxon>
        <taxon>Helicina</taxon>
        <taxon>Arionoidea</taxon>
        <taxon>Arionidae</taxon>
        <taxon>Arion</taxon>
    </lineage>
</organism>